<feature type="domain" description="Aerobactin siderophore biosynthesis IucA/IucC-like C-terminal" evidence="1">
    <location>
        <begin position="59"/>
        <end position="207"/>
    </location>
</feature>
<name>A0A2N5HAX1_9BACI</name>
<protein>
    <submittedName>
        <fullName evidence="3">Siderophore-iron reductase FhuF</fullName>
    </submittedName>
</protein>
<reference evidence="3 4" key="1">
    <citation type="submission" date="2017-11" db="EMBL/GenBank/DDBJ databases">
        <title>Comparitive Functional Genomics of Dry Heat Resistant strains isolated from the Viking Spacecraft.</title>
        <authorList>
            <person name="Seuylemezian A."/>
            <person name="Cooper K."/>
            <person name="Vaishampayan P."/>
        </authorList>
    </citation>
    <scope>NUCLEOTIDE SEQUENCE [LARGE SCALE GENOMIC DNA]</scope>
    <source>
        <strain evidence="3 4">V32-6</strain>
    </source>
</reference>
<dbReference type="Pfam" id="PF11575">
    <property type="entry name" value="FhuF_C"/>
    <property type="match status" value="1"/>
</dbReference>
<feature type="domain" description="Ferric siderophore reductase C-terminal" evidence="2">
    <location>
        <begin position="221"/>
        <end position="240"/>
    </location>
</feature>
<dbReference type="InterPro" id="IPR008090">
    <property type="entry name" value="Fe_iron_reduct"/>
</dbReference>
<dbReference type="Proteomes" id="UP000234950">
    <property type="component" value="Unassembled WGS sequence"/>
</dbReference>
<dbReference type="AlphaFoldDB" id="A0A2N5HAX1"/>
<evidence type="ECO:0000259" key="1">
    <source>
        <dbReference type="Pfam" id="PF06276"/>
    </source>
</evidence>
<dbReference type="RefSeq" id="WP_101649473.1">
    <property type="nucleotide sequence ID" value="NZ_PGVE01000069.1"/>
</dbReference>
<sequence>MGNNLLEAELTQLEKYRFSSDLPQSFMVKDLLKDEYLKDFLKKLTAILGAPNEKATASIFIKRYAFVAVMSLYTMTAWNKRLDVSLSNIKMESPKTGEDWLPSFSLVNDKLQPWDGTKRPHWRQDIVKSLFAENLELLIRKLEKTVGISRLILWENIAVYLFWLFEKELKDHPSAHVLDDFNYMLFQAEGGLFGTYKRNPLLRYYGMKTNMVEWNEEVRIRSTCCFSYQLPAGKRCKTCPCTQIAKDGRCQDGEGIYCSIRSIT</sequence>
<comment type="caution">
    <text evidence="3">The sequence shown here is derived from an EMBL/GenBank/DDBJ whole genome shotgun (WGS) entry which is preliminary data.</text>
</comment>
<dbReference type="GO" id="GO:0003824">
    <property type="term" value="F:catalytic activity"/>
    <property type="evidence" value="ECO:0007669"/>
    <property type="project" value="UniProtKB-ARBA"/>
</dbReference>
<organism evidence="3 4">
    <name type="scientific">Neobacillus cucumis</name>
    <dbReference type="NCBI Taxonomy" id="1740721"/>
    <lineage>
        <taxon>Bacteria</taxon>
        <taxon>Bacillati</taxon>
        <taxon>Bacillota</taxon>
        <taxon>Bacilli</taxon>
        <taxon>Bacillales</taxon>
        <taxon>Bacillaceae</taxon>
        <taxon>Neobacillus</taxon>
    </lineage>
</organism>
<accession>A0A2N5HAX1</accession>
<dbReference type="InterPro" id="IPR022770">
    <property type="entry name" value="IucA/IucC-like_C"/>
</dbReference>
<keyword evidence="4" id="KW-1185">Reference proteome</keyword>
<evidence type="ECO:0000313" key="4">
    <source>
        <dbReference type="Proteomes" id="UP000234950"/>
    </source>
</evidence>
<dbReference type="OrthoDB" id="5870636at2"/>
<dbReference type="InterPro" id="IPR024726">
    <property type="entry name" value="FhuF_C"/>
</dbReference>
<dbReference type="EMBL" id="PGVE01000069">
    <property type="protein sequence ID" value="PLS02630.1"/>
    <property type="molecule type" value="Genomic_DNA"/>
</dbReference>
<dbReference type="Pfam" id="PF06276">
    <property type="entry name" value="FhuF"/>
    <property type="match status" value="1"/>
</dbReference>
<gene>
    <name evidence="3" type="primary">fhuF</name>
    <name evidence="3" type="ORF">CVD27_19025</name>
</gene>
<proteinExistence type="predicted"/>
<evidence type="ECO:0000259" key="2">
    <source>
        <dbReference type="Pfam" id="PF11575"/>
    </source>
</evidence>
<dbReference type="GO" id="GO:0051537">
    <property type="term" value="F:2 iron, 2 sulfur cluster binding"/>
    <property type="evidence" value="ECO:0007669"/>
    <property type="project" value="InterPro"/>
</dbReference>
<dbReference type="NCBIfam" id="TIGR03951">
    <property type="entry name" value="Fe_III_red_FhuF"/>
    <property type="match status" value="1"/>
</dbReference>
<evidence type="ECO:0000313" key="3">
    <source>
        <dbReference type="EMBL" id="PLS02630.1"/>
    </source>
</evidence>